<name>A0A813PF73_9BILA</name>
<proteinExistence type="predicted"/>
<reference evidence="1" key="1">
    <citation type="submission" date="2021-02" db="EMBL/GenBank/DDBJ databases">
        <authorList>
            <person name="Nowell W R."/>
        </authorList>
    </citation>
    <scope>NUCLEOTIDE SEQUENCE</scope>
</reference>
<evidence type="ECO:0000313" key="1">
    <source>
        <dbReference type="EMBL" id="CAF0750250.1"/>
    </source>
</evidence>
<comment type="caution">
    <text evidence="1">The sequence shown here is derived from an EMBL/GenBank/DDBJ whole genome shotgun (WGS) entry which is preliminary data.</text>
</comment>
<organism evidence="1 2">
    <name type="scientific">Adineta steineri</name>
    <dbReference type="NCBI Taxonomy" id="433720"/>
    <lineage>
        <taxon>Eukaryota</taxon>
        <taxon>Metazoa</taxon>
        <taxon>Spiralia</taxon>
        <taxon>Gnathifera</taxon>
        <taxon>Rotifera</taxon>
        <taxon>Eurotatoria</taxon>
        <taxon>Bdelloidea</taxon>
        <taxon>Adinetida</taxon>
        <taxon>Adinetidae</taxon>
        <taxon>Adineta</taxon>
    </lineage>
</organism>
<dbReference type="AlphaFoldDB" id="A0A813PF73"/>
<dbReference type="Proteomes" id="UP000663845">
    <property type="component" value="Unassembled WGS sequence"/>
</dbReference>
<evidence type="ECO:0000313" key="2">
    <source>
        <dbReference type="Proteomes" id="UP000663845"/>
    </source>
</evidence>
<gene>
    <name evidence="1" type="ORF">JYZ213_LOCUS2438</name>
</gene>
<protein>
    <submittedName>
        <fullName evidence="1">Uncharacterized protein</fullName>
    </submittedName>
</protein>
<dbReference type="EMBL" id="CAJNOG010000012">
    <property type="protein sequence ID" value="CAF0750250.1"/>
    <property type="molecule type" value="Genomic_DNA"/>
</dbReference>
<sequence length="95" mass="10623">MLKFKSKIHYIIQINYLLCSRIKQKHESHVENRQFSPSSDSAPRSIKYLPGQAASLSLHHLNTGSVTPAQSPARSMNLQLSTVSLTPTNSYDNVL</sequence>
<accession>A0A813PF73</accession>